<keyword evidence="2" id="KW-1185">Reference proteome</keyword>
<dbReference type="EMBL" id="JACU01000004">
    <property type="protein sequence ID" value="KMS56668.1"/>
    <property type="molecule type" value="Genomic_DNA"/>
</dbReference>
<dbReference type="Proteomes" id="UP000052268">
    <property type="component" value="Unassembled WGS sequence"/>
</dbReference>
<gene>
    <name evidence="1" type="ORF">V474_15670</name>
</gene>
<accession>A0A0J7XZQ0</accession>
<name>A0A0J7XZQ0_9SPHN</name>
<protein>
    <submittedName>
        <fullName evidence="1">Uncharacterized protein</fullName>
    </submittedName>
</protein>
<sequence length="29" mass="3171">MLGWRVNEAMADPCFVLGADISQLLYTGV</sequence>
<evidence type="ECO:0000313" key="2">
    <source>
        <dbReference type="Proteomes" id="UP000052268"/>
    </source>
</evidence>
<organism evidence="1 2">
    <name type="scientific">Novosphingobium barchaimii LL02</name>
    <dbReference type="NCBI Taxonomy" id="1114963"/>
    <lineage>
        <taxon>Bacteria</taxon>
        <taxon>Pseudomonadati</taxon>
        <taxon>Pseudomonadota</taxon>
        <taxon>Alphaproteobacteria</taxon>
        <taxon>Sphingomonadales</taxon>
        <taxon>Sphingomonadaceae</taxon>
        <taxon>Novosphingobium</taxon>
    </lineage>
</organism>
<proteinExistence type="predicted"/>
<comment type="caution">
    <text evidence="1">The sequence shown here is derived from an EMBL/GenBank/DDBJ whole genome shotgun (WGS) entry which is preliminary data.</text>
</comment>
<evidence type="ECO:0000313" key="1">
    <source>
        <dbReference type="EMBL" id="KMS56668.1"/>
    </source>
</evidence>
<dbReference type="AlphaFoldDB" id="A0A0J7XZQ0"/>
<dbReference type="PATRIC" id="fig|1114963.3.peg.1962"/>
<reference evidence="1 2" key="1">
    <citation type="journal article" date="2015" name="G3 (Bethesda)">
        <title>Insights into Ongoing Evolution of the Hexachlorocyclohexane Catabolic Pathway from Comparative Genomics of Ten Sphingomonadaceae Strains.</title>
        <authorList>
            <person name="Pearce S.L."/>
            <person name="Oakeshott J.G."/>
            <person name="Pandey G."/>
        </authorList>
    </citation>
    <scope>NUCLEOTIDE SEQUENCE [LARGE SCALE GENOMIC DNA]</scope>
    <source>
        <strain evidence="1 2">LL02</strain>
    </source>
</reference>